<name>A0A165MM64_EXIGL</name>
<dbReference type="Proteomes" id="UP000077266">
    <property type="component" value="Unassembled WGS sequence"/>
</dbReference>
<evidence type="ECO:0000313" key="1">
    <source>
        <dbReference type="EMBL" id="KZV99472.1"/>
    </source>
</evidence>
<dbReference type="SUPFAM" id="SSF52047">
    <property type="entry name" value="RNI-like"/>
    <property type="match status" value="1"/>
</dbReference>
<keyword evidence="2" id="KW-1185">Reference proteome</keyword>
<dbReference type="InParanoid" id="A0A165MM64"/>
<gene>
    <name evidence="1" type="ORF">EXIGLDRAFT_831418</name>
</gene>
<dbReference type="Gene3D" id="3.80.10.10">
    <property type="entry name" value="Ribonuclease Inhibitor"/>
    <property type="match status" value="1"/>
</dbReference>
<organism evidence="1 2">
    <name type="scientific">Exidia glandulosa HHB12029</name>
    <dbReference type="NCBI Taxonomy" id="1314781"/>
    <lineage>
        <taxon>Eukaryota</taxon>
        <taxon>Fungi</taxon>
        <taxon>Dikarya</taxon>
        <taxon>Basidiomycota</taxon>
        <taxon>Agaricomycotina</taxon>
        <taxon>Agaricomycetes</taxon>
        <taxon>Auriculariales</taxon>
        <taxon>Exidiaceae</taxon>
        <taxon>Exidia</taxon>
    </lineage>
</organism>
<evidence type="ECO:0000313" key="2">
    <source>
        <dbReference type="Proteomes" id="UP000077266"/>
    </source>
</evidence>
<evidence type="ECO:0008006" key="3">
    <source>
        <dbReference type="Google" id="ProtNLM"/>
    </source>
</evidence>
<protein>
    <recommendedName>
        <fullName evidence="3">F-box domain-containing protein</fullName>
    </recommendedName>
</protein>
<dbReference type="InterPro" id="IPR032675">
    <property type="entry name" value="LRR_dom_sf"/>
</dbReference>
<dbReference type="OrthoDB" id="2522283at2759"/>
<dbReference type="AlphaFoldDB" id="A0A165MM64"/>
<reference evidence="1 2" key="1">
    <citation type="journal article" date="2016" name="Mol. Biol. Evol.">
        <title>Comparative Genomics of Early-Diverging Mushroom-Forming Fungi Provides Insights into the Origins of Lignocellulose Decay Capabilities.</title>
        <authorList>
            <person name="Nagy L.G."/>
            <person name="Riley R."/>
            <person name="Tritt A."/>
            <person name="Adam C."/>
            <person name="Daum C."/>
            <person name="Floudas D."/>
            <person name="Sun H."/>
            <person name="Yadav J.S."/>
            <person name="Pangilinan J."/>
            <person name="Larsson K.H."/>
            <person name="Matsuura K."/>
            <person name="Barry K."/>
            <person name="Labutti K."/>
            <person name="Kuo R."/>
            <person name="Ohm R.A."/>
            <person name="Bhattacharya S.S."/>
            <person name="Shirouzu T."/>
            <person name="Yoshinaga Y."/>
            <person name="Martin F.M."/>
            <person name="Grigoriev I.V."/>
            <person name="Hibbett D.S."/>
        </authorList>
    </citation>
    <scope>NUCLEOTIDE SEQUENCE [LARGE SCALE GENOMIC DNA]</scope>
    <source>
        <strain evidence="1 2">HHB12029</strain>
    </source>
</reference>
<sequence>MMDRLPYDVVYRISEELAAYTPEARRELFPLNHPSLLHMPTHAQRPHAYLRACALVCQSWSIPASTVNVRHLYLRRATAETLANAVSRDDRYLHVQSLQIGRKFCLDCNTSRTSCTNGVSVTTLLDTLAKCTNVRHLALHEWLDLGASVDYSAYAGFSSITTFRLGPSSDRSRSLDLRSFCHLLQLLPSLKHLAVGDLCKMDESIVDIPSPPFVLVSLAVSDAYFSSYGWLLAHSTHSLRTFWVNNIYGEPIASLKLVAPSLRTLYYLTGRLTKLDDGILDRCAQLQELCIDDLTITHTSTIHTLPSLRKLVLGVTSCNADPAEEGALPPLHFFNEFELERLTDVLVRLREEAFPKLEILAIETTRHGSMSYPPLLELKALRAACDARGVSSTFRACKRRKTITYSQ</sequence>
<proteinExistence type="predicted"/>
<dbReference type="EMBL" id="KV425909">
    <property type="protein sequence ID" value="KZV99472.1"/>
    <property type="molecule type" value="Genomic_DNA"/>
</dbReference>
<accession>A0A165MM64</accession>